<evidence type="ECO:0000256" key="1">
    <source>
        <dbReference type="SAM" id="MobiDB-lite"/>
    </source>
</evidence>
<dbReference type="AlphaFoldDB" id="A0A3S3V5L9"/>
<feature type="domain" description="SCP" evidence="3">
    <location>
        <begin position="39"/>
        <end position="150"/>
    </location>
</feature>
<keyword evidence="5" id="KW-1185">Reference proteome</keyword>
<organism evidence="4 5">
    <name type="scientific">Falsigemmobacter intermedius</name>
    <dbReference type="NCBI Taxonomy" id="1553448"/>
    <lineage>
        <taxon>Bacteria</taxon>
        <taxon>Pseudomonadati</taxon>
        <taxon>Pseudomonadota</taxon>
        <taxon>Alphaproteobacteria</taxon>
        <taxon>Rhodobacterales</taxon>
        <taxon>Paracoccaceae</taxon>
        <taxon>Falsigemmobacter</taxon>
    </lineage>
</organism>
<feature type="region of interest" description="Disordered" evidence="1">
    <location>
        <begin position="69"/>
        <end position="88"/>
    </location>
</feature>
<dbReference type="PANTHER" id="PTHR31157">
    <property type="entry name" value="SCP DOMAIN-CONTAINING PROTEIN"/>
    <property type="match status" value="1"/>
</dbReference>
<evidence type="ECO:0000259" key="3">
    <source>
        <dbReference type="Pfam" id="PF00188"/>
    </source>
</evidence>
<evidence type="ECO:0000256" key="2">
    <source>
        <dbReference type="SAM" id="SignalP"/>
    </source>
</evidence>
<feature type="chain" id="PRO_5018670431" evidence="2">
    <location>
        <begin position="23"/>
        <end position="157"/>
    </location>
</feature>
<dbReference type="OrthoDB" id="9811255at2"/>
<dbReference type="InterPro" id="IPR035940">
    <property type="entry name" value="CAP_sf"/>
</dbReference>
<dbReference type="Proteomes" id="UP000287168">
    <property type="component" value="Unassembled WGS sequence"/>
</dbReference>
<keyword evidence="2" id="KW-0732">Signal</keyword>
<feature type="compositionally biased region" description="Polar residues" evidence="1">
    <location>
        <begin position="78"/>
        <end position="88"/>
    </location>
</feature>
<dbReference type="SUPFAM" id="SSF55797">
    <property type="entry name" value="PR-1-like"/>
    <property type="match status" value="1"/>
</dbReference>
<proteinExistence type="predicted"/>
<protein>
    <submittedName>
        <fullName evidence="4">CAP domain-containing protein</fullName>
    </submittedName>
</protein>
<dbReference type="Gene3D" id="3.40.33.10">
    <property type="entry name" value="CAP"/>
    <property type="match status" value="1"/>
</dbReference>
<evidence type="ECO:0000313" key="4">
    <source>
        <dbReference type="EMBL" id="RWY42171.1"/>
    </source>
</evidence>
<feature type="signal peptide" evidence="2">
    <location>
        <begin position="1"/>
        <end position="22"/>
    </location>
</feature>
<dbReference type="Pfam" id="PF00188">
    <property type="entry name" value="CAP"/>
    <property type="match status" value="1"/>
</dbReference>
<name>A0A3S3V5L9_9RHOB</name>
<reference evidence="4 5" key="1">
    <citation type="journal article" date="2015" name="Int. J. Syst. Evol. Microbiol.">
        <title>Gemmobacter intermedius sp. nov., isolated from a white stork (Ciconia ciconia).</title>
        <authorList>
            <person name="Kampfer P."/>
            <person name="Jerzak L."/>
            <person name="Wilharm G."/>
            <person name="Golke J."/>
            <person name="Busse H.J."/>
            <person name="Glaeser S.P."/>
        </authorList>
    </citation>
    <scope>NUCLEOTIDE SEQUENCE [LARGE SCALE GENOMIC DNA]</scope>
    <source>
        <strain evidence="4 5">119/4</strain>
    </source>
</reference>
<comment type="caution">
    <text evidence="4">The sequence shown here is derived from an EMBL/GenBank/DDBJ whole genome shotgun (WGS) entry which is preliminary data.</text>
</comment>
<accession>A0A3S3V5L9</accession>
<dbReference type="EMBL" id="SBLC01000008">
    <property type="protein sequence ID" value="RWY42171.1"/>
    <property type="molecule type" value="Genomic_DNA"/>
</dbReference>
<sequence>MMRISGLFPALFLCALSGAASAQTRCAAPPAAEVTTVLTEVNQLRARLGLPQLSPEPRLMQAAQSHACDNIARGGPSHQGSDGSSLGQRLQRAGYPYRTAAENIAWGKIAPGQVVEMWHGSPAHDRNLRNPAVTEAGLGIACNNAGQRAYVLKLAGR</sequence>
<dbReference type="CDD" id="cd05379">
    <property type="entry name" value="CAP_bacterial"/>
    <property type="match status" value="1"/>
</dbReference>
<dbReference type="PANTHER" id="PTHR31157:SF1">
    <property type="entry name" value="SCP DOMAIN-CONTAINING PROTEIN"/>
    <property type="match status" value="1"/>
</dbReference>
<gene>
    <name evidence="4" type="ORF">EP867_07250</name>
</gene>
<dbReference type="InterPro" id="IPR014044">
    <property type="entry name" value="CAP_dom"/>
</dbReference>
<evidence type="ECO:0000313" key="5">
    <source>
        <dbReference type="Proteomes" id="UP000287168"/>
    </source>
</evidence>